<evidence type="ECO:0008006" key="5">
    <source>
        <dbReference type="Google" id="ProtNLM"/>
    </source>
</evidence>
<sequence length="210" mass="23723">MASHFPLLLLASAALAGCAVVPGPVDYGPAYEPAYPTTIYAAPPAPRIEYPGLPPAAGYVWIDGYWNWGGSRYLWVPGRWAAQHPRPAWGPEFWPHEREPRRPPVERWEERRPPPRPHFDEPDRRWRNEPRAPRPEPPRPQVQPAPVNPAPPVIQQTEPGRAGFMRGLAERGQRPESAPRSAEPDQRRSPEAGRRDERGRPVPSEGGERH</sequence>
<feature type="compositionally biased region" description="Basic and acidic residues" evidence="1">
    <location>
        <begin position="94"/>
        <end position="137"/>
    </location>
</feature>
<protein>
    <recommendedName>
        <fullName evidence="5">BcpO-related WXXGXW repeat protein</fullName>
    </recommendedName>
</protein>
<dbReference type="InterPro" id="IPR024447">
    <property type="entry name" value="YXWGXW_rpt"/>
</dbReference>
<feature type="chain" id="PRO_5015519086" description="BcpO-related WXXGXW repeat protein" evidence="2">
    <location>
        <begin position="17"/>
        <end position="210"/>
    </location>
</feature>
<keyword evidence="4" id="KW-1185">Reference proteome</keyword>
<gene>
    <name evidence="3" type="ORF">C6P64_10385</name>
</gene>
<evidence type="ECO:0000256" key="1">
    <source>
        <dbReference type="SAM" id="MobiDB-lite"/>
    </source>
</evidence>
<feature type="compositionally biased region" description="Pro residues" evidence="1">
    <location>
        <begin position="138"/>
        <end position="152"/>
    </location>
</feature>
<feature type="region of interest" description="Disordered" evidence="1">
    <location>
        <begin position="87"/>
        <end position="210"/>
    </location>
</feature>
<dbReference type="AlphaFoldDB" id="A0A2S9K4E1"/>
<proteinExistence type="predicted"/>
<dbReference type="Proteomes" id="UP000238589">
    <property type="component" value="Unassembled WGS sequence"/>
</dbReference>
<dbReference type="OrthoDB" id="121499at2"/>
<dbReference type="Pfam" id="PF12779">
    <property type="entry name" value="WXXGXW"/>
    <property type="match status" value="1"/>
</dbReference>
<name>A0A2S9K4E1_9BURK</name>
<comment type="caution">
    <text evidence="3">The sequence shown here is derived from an EMBL/GenBank/DDBJ whole genome shotgun (WGS) entry which is preliminary data.</text>
</comment>
<feature type="compositionally biased region" description="Basic and acidic residues" evidence="1">
    <location>
        <begin position="182"/>
        <end position="210"/>
    </location>
</feature>
<keyword evidence="2" id="KW-0732">Signal</keyword>
<accession>A0A2S9K4E1</accession>
<evidence type="ECO:0000256" key="2">
    <source>
        <dbReference type="SAM" id="SignalP"/>
    </source>
</evidence>
<feature type="signal peptide" evidence="2">
    <location>
        <begin position="1"/>
        <end position="16"/>
    </location>
</feature>
<evidence type="ECO:0000313" key="4">
    <source>
        <dbReference type="Proteomes" id="UP000238589"/>
    </source>
</evidence>
<dbReference type="EMBL" id="PVLQ01000032">
    <property type="protein sequence ID" value="PRD65257.1"/>
    <property type="molecule type" value="Genomic_DNA"/>
</dbReference>
<dbReference type="RefSeq" id="WP_105748516.1">
    <property type="nucleotide sequence ID" value="NZ_PVLQ01000032.1"/>
</dbReference>
<evidence type="ECO:0000313" key="3">
    <source>
        <dbReference type="EMBL" id="PRD65257.1"/>
    </source>
</evidence>
<organism evidence="3 4">
    <name type="scientific">Malikia granosa</name>
    <dbReference type="NCBI Taxonomy" id="263067"/>
    <lineage>
        <taxon>Bacteria</taxon>
        <taxon>Pseudomonadati</taxon>
        <taxon>Pseudomonadota</taxon>
        <taxon>Betaproteobacteria</taxon>
        <taxon>Burkholderiales</taxon>
        <taxon>Comamonadaceae</taxon>
        <taxon>Malikia</taxon>
    </lineage>
</organism>
<reference evidence="3 4" key="1">
    <citation type="submission" date="2018-03" db="EMBL/GenBank/DDBJ databases">
        <title>Comparative genomics illustrates the genes involved in a hyperalkaliphilic mechanisms of Serpentinomonas isolated from highly-alkaline calcium-rich serpentinized springs.</title>
        <authorList>
            <person name="Suzuki S."/>
            <person name="Ishii S."/>
            <person name="Walworth N."/>
            <person name="Bird L."/>
            <person name="Kuenen J.G."/>
            <person name="Nealson K.H."/>
        </authorList>
    </citation>
    <scope>NUCLEOTIDE SEQUENCE [LARGE SCALE GENOMIC DNA]</scope>
    <source>
        <strain evidence="3 4">P1</strain>
    </source>
</reference>